<comment type="caution">
    <text evidence="1">The sequence shown here is derived from an EMBL/GenBank/DDBJ whole genome shotgun (WGS) entry which is preliminary data.</text>
</comment>
<dbReference type="Proteomes" id="UP000799444">
    <property type="component" value="Unassembled WGS sequence"/>
</dbReference>
<sequence length="80" mass="8950">MDPASQVLAQALNAGEHMLCRALADRSGVPRSTFNARKLGRPSLEEKAQLQQYLTIEEEKAFAEYLVLMSRLGHPVRVKL</sequence>
<dbReference type="AlphaFoldDB" id="A0A9P4QIV2"/>
<evidence type="ECO:0000313" key="1">
    <source>
        <dbReference type="EMBL" id="KAF2728117.1"/>
    </source>
</evidence>
<protein>
    <submittedName>
        <fullName evidence="1">Uncharacterized protein</fullName>
    </submittedName>
</protein>
<accession>A0A9P4QIV2</accession>
<dbReference type="OrthoDB" id="4357141at2759"/>
<dbReference type="EMBL" id="ML996294">
    <property type="protein sequence ID" value="KAF2728117.1"/>
    <property type="molecule type" value="Genomic_DNA"/>
</dbReference>
<organism evidence="1 2">
    <name type="scientific">Polyplosphaeria fusca</name>
    <dbReference type="NCBI Taxonomy" id="682080"/>
    <lineage>
        <taxon>Eukaryota</taxon>
        <taxon>Fungi</taxon>
        <taxon>Dikarya</taxon>
        <taxon>Ascomycota</taxon>
        <taxon>Pezizomycotina</taxon>
        <taxon>Dothideomycetes</taxon>
        <taxon>Pleosporomycetidae</taxon>
        <taxon>Pleosporales</taxon>
        <taxon>Tetraplosphaeriaceae</taxon>
        <taxon>Polyplosphaeria</taxon>
    </lineage>
</organism>
<name>A0A9P4QIV2_9PLEO</name>
<evidence type="ECO:0000313" key="2">
    <source>
        <dbReference type="Proteomes" id="UP000799444"/>
    </source>
</evidence>
<reference evidence="1" key="1">
    <citation type="journal article" date="2020" name="Stud. Mycol.">
        <title>101 Dothideomycetes genomes: a test case for predicting lifestyles and emergence of pathogens.</title>
        <authorList>
            <person name="Haridas S."/>
            <person name="Albert R."/>
            <person name="Binder M."/>
            <person name="Bloem J."/>
            <person name="Labutti K."/>
            <person name="Salamov A."/>
            <person name="Andreopoulos B."/>
            <person name="Baker S."/>
            <person name="Barry K."/>
            <person name="Bills G."/>
            <person name="Bluhm B."/>
            <person name="Cannon C."/>
            <person name="Castanera R."/>
            <person name="Culley D."/>
            <person name="Daum C."/>
            <person name="Ezra D."/>
            <person name="Gonzalez J."/>
            <person name="Henrissat B."/>
            <person name="Kuo A."/>
            <person name="Liang C."/>
            <person name="Lipzen A."/>
            <person name="Lutzoni F."/>
            <person name="Magnuson J."/>
            <person name="Mondo S."/>
            <person name="Nolan M."/>
            <person name="Ohm R."/>
            <person name="Pangilinan J."/>
            <person name="Park H.-J."/>
            <person name="Ramirez L."/>
            <person name="Alfaro M."/>
            <person name="Sun H."/>
            <person name="Tritt A."/>
            <person name="Yoshinaga Y."/>
            <person name="Zwiers L.-H."/>
            <person name="Turgeon B."/>
            <person name="Goodwin S."/>
            <person name="Spatafora J."/>
            <person name="Crous P."/>
            <person name="Grigoriev I."/>
        </authorList>
    </citation>
    <scope>NUCLEOTIDE SEQUENCE</scope>
    <source>
        <strain evidence="1">CBS 125425</strain>
    </source>
</reference>
<gene>
    <name evidence="1" type="ORF">EJ04DRAFT_110241</name>
</gene>
<proteinExistence type="predicted"/>
<keyword evidence="2" id="KW-1185">Reference proteome</keyword>